<comment type="caution">
    <text evidence="1">The sequence shown here is derived from an EMBL/GenBank/DDBJ whole genome shotgun (WGS) entry which is preliminary data.</text>
</comment>
<reference evidence="2" key="1">
    <citation type="journal article" date="2019" name="Int. J. Syst. Evol. Microbiol.">
        <title>The Global Catalogue of Microorganisms (GCM) 10K type strain sequencing project: providing services to taxonomists for standard genome sequencing and annotation.</title>
        <authorList>
            <consortium name="The Broad Institute Genomics Platform"/>
            <consortium name="The Broad Institute Genome Sequencing Center for Infectious Disease"/>
            <person name="Wu L."/>
            <person name="Ma J."/>
        </authorList>
    </citation>
    <scope>NUCLEOTIDE SEQUENCE [LARGE SCALE GENOMIC DNA]</scope>
    <source>
        <strain evidence="2">NBRC 110044</strain>
    </source>
</reference>
<dbReference type="Pfam" id="PF06995">
    <property type="entry name" value="Phage_P2_GpU"/>
    <property type="match status" value="1"/>
</dbReference>
<name>A0ABQ5YH63_9NEIS</name>
<keyword evidence="2" id="KW-1185">Reference proteome</keyword>
<organism evidence="1 2">
    <name type="scientific">Chitinimonas prasina</name>
    <dbReference type="NCBI Taxonomy" id="1434937"/>
    <lineage>
        <taxon>Bacteria</taxon>
        <taxon>Pseudomonadati</taxon>
        <taxon>Pseudomonadota</taxon>
        <taxon>Betaproteobacteria</taxon>
        <taxon>Neisseriales</taxon>
        <taxon>Chitinibacteraceae</taxon>
        <taxon>Chitinimonas</taxon>
    </lineage>
</organism>
<accession>A0ABQ5YH63</accession>
<dbReference type="EMBL" id="BSOG01000002">
    <property type="protein sequence ID" value="GLR13279.1"/>
    <property type="molecule type" value="Genomic_DNA"/>
</dbReference>
<dbReference type="RefSeq" id="WP_284196386.1">
    <property type="nucleotide sequence ID" value="NZ_BSOG01000002.1"/>
</dbReference>
<dbReference type="InterPro" id="IPR009734">
    <property type="entry name" value="Myoviridae_GpU"/>
</dbReference>
<dbReference type="PIRSF" id="PIRSF029208">
    <property type="entry name" value="Phage_tail_GPU"/>
    <property type="match status" value="1"/>
</dbReference>
<sequence length="135" mass="14910">MIALGLFVFDLTTAPPQEIQHQAAWRHPGAARVGLRPAHQYLGPDDELLNLSGVLYPEITGGEVTLDELKQMGDQGKAWPLLTADGYLQGLFVIESLEATRSLFWPDGSARRIEFRLALKRVDDDRVDLIGKATA</sequence>
<dbReference type="Proteomes" id="UP001156706">
    <property type="component" value="Unassembled WGS sequence"/>
</dbReference>
<protein>
    <submittedName>
        <fullName evidence="1">Tail assembly protein</fullName>
    </submittedName>
</protein>
<evidence type="ECO:0000313" key="1">
    <source>
        <dbReference type="EMBL" id="GLR13279.1"/>
    </source>
</evidence>
<proteinExistence type="predicted"/>
<evidence type="ECO:0000313" key="2">
    <source>
        <dbReference type="Proteomes" id="UP001156706"/>
    </source>
</evidence>
<dbReference type="InterPro" id="IPR016912">
    <property type="entry name" value="Phage_P2_GpU"/>
</dbReference>
<gene>
    <name evidence="1" type="primary">U</name>
    <name evidence="1" type="ORF">GCM10007907_20690</name>
</gene>